<name>A0A9Q3IM54_9BASI</name>
<dbReference type="GO" id="GO:0005634">
    <property type="term" value="C:nucleus"/>
    <property type="evidence" value="ECO:0007669"/>
    <property type="project" value="UniProtKB-ARBA"/>
</dbReference>
<dbReference type="InterPro" id="IPR012337">
    <property type="entry name" value="RNaseH-like_sf"/>
</dbReference>
<proteinExistence type="predicted"/>
<reference evidence="3" key="1">
    <citation type="submission" date="2021-03" db="EMBL/GenBank/DDBJ databases">
        <title>Draft genome sequence of rust myrtle Austropuccinia psidii MF-1, a brazilian biotype.</title>
        <authorList>
            <person name="Quecine M.C."/>
            <person name="Pachon D.M.R."/>
            <person name="Bonatelli M.L."/>
            <person name="Correr F.H."/>
            <person name="Franceschini L.M."/>
            <person name="Leite T.F."/>
            <person name="Margarido G.R.A."/>
            <person name="Almeida C.A."/>
            <person name="Ferrarezi J.A."/>
            <person name="Labate C.A."/>
        </authorList>
    </citation>
    <scope>NUCLEOTIDE SEQUENCE</scope>
    <source>
        <strain evidence="3">MF-1</strain>
    </source>
</reference>
<sequence>MENQKDRKIKRIVSDRGEKFLKKHFKDLSEECGITHILSPTETPQHNGYAERVNRTILEKTRFLLGSASLPDSSPNKAPQDIWVSCLYCQSQKPPHLEDVASRKVYLHIPQGLELNEKRRGLRLKKEISGLKQAPLAWYECLKEWLVGANFQACILETCVFHQSGIKPIWLYLHVNDIAVFGNEISKLKEEISLKFQIKDLGPADLLLGVKITQEEDCIYLDQQHFCESLLSQYGMSKCKPTSTPLVPTEQLAIATQDKMEKLNLLRVSSCSAIGSINYLSTATRPDLSFAVSSLSQYLENTVIKHWHAFLHVLRYLKGSSNIGLRYKQEEAQGISAWSDADWGNCGSTRCSVTGYLATLNNSLVLWKTRKKPLASISTAEAEYKALCNLTSELIWLKQWCAEA</sequence>
<dbReference type="Gene3D" id="3.30.420.10">
    <property type="entry name" value="Ribonuclease H-like superfamily/Ribonuclease H"/>
    <property type="match status" value="1"/>
</dbReference>
<dbReference type="GO" id="GO:0003723">
    <property type="term" value="F:RNA binding"/>
    <property type="evidence" value="ECO:0007669"/>
    <property type="project" value="UniProtKB-KW"/>
</dbReference>
<dbReference type="Proteomes" id="UP000765509">
    <property type="component" value="Unassembled WGS sequence"/>
</dbReference>
<protein>
    <recommendedName>
        <fullName evidence="2">Integrase catalytic domain-containing protein</fullName>
    </recommendedName>
</protein>
<dbReference type="InterPro" id="IPR036397">
    <property type="entry name" value="RNaseH_sf"/>
</dbReference>
<dbReference type="Pfam" id="PF07727">
    <property type="entry name" value="RVT_2"/>
    <property type="match status" value="1"/>
</dbReference>
<dbReference type="AlphaFoldDB" id="A0A9Q3IM54"/>
<organism evidence="3 4">
    <name type="scientific">Austropuccinia psidii MF-1</name>
    <dbReference type="NCBI Taxonomy" id="1389203"/>
    <lineage>
        <taxon>Eukaryota</taxon>
        <taxon>Fungi</taxon>
        <taxon>Dikarya</taxon>
        <taxon>Basidiomycota</taxon>
        <taxon>Pucciniomycotina</taxon>
        <taxon>Pucciniomycetes</taxon>
        <taxon>Pucciniales</taxon>
        <taxon>Sphaerophragmiaceae</taxon>
        <taxon>Austropuccinia</taxon>
    </lineage>
</organism>
<evidence type="ECO:0000313" key="3">
    <source>
        <dbReference type="EMBL" id="MBW0546312.1"/>
    </source>
</evidence>
<gene>
    <name evidence="3" type="ORF">O181_086027</name>
</gene>
<dbReference type="CDD" id="cd09272">
    <property type="entry name" value="RNase_HI_RT_Ty1"/>
    <property type="match status" value="1"/>
</dbReference>
<accession>A0A9Q3IM54</accession>
<evidence type="ECO:0000259" key="2">
    <source>
        <dbReference type="PROSITE" id="PS50994"/>
    </source>
</evidence>
<dbReference type="InterPro" id="IPR013103">
    <property type="entry name" value="RVT_2"/>
</dbReference>
<dbReference type="InterPro" id="IPR001584">
    <property type="entry name" value="Integrase_cat-core"/>
</dbReference>
<evidence type="ECO:0000256" key="1">
    <source>
        <dbReference type="ARBA" id="ARBA00022884"/>
    </source>
</evidence>
<dbReference type="PANTHER" id="PTHR11439:SF463">
    <property type="entry name" value="REVERSE TRANSCRIPTASE TY1_COPIA-TYPE DOMAIN-CONTAINING PROTEIN"/>
    <property type="match status" value="1"/>
</dbReference>
<keyword evidence="4" id="KW-1185">Reference proteome</keyword>
<feature type="domain" description="Integrase catalytic" evidence="2">
    <location>
        <begin position="1"/>
        <end position="118"/>
    </location>
</feature>
<dbReference type="PROSITE" id="PS50994">
    <property type="entry name" value="INTEGRASE"/>
    <property type="match status" value="1"/>
</dbReference>
<dbReference type="SUPFAM" id="SSF53098">
    <property type="entry name" value="Ribonuclease H-like"/>
    <property type="match status" value="1"/>
</dbReference>
<evidence type="ECO:0000313" key="4">
    <source>
        <dbReference type="Proteomes" id="UP000765509"/>
    </source>
</evidence>
<keyword evidence="1" id="KW-0694">RNA-binding</keyword>
<dbReference type="EMBL" id="AVOT02051301">
    <property type="protein sequence ID" value="MBW0546312.1"/>
    <property type="molecule type" value="Genomic_DNA"/>
</dbReference>
<comment type="caution">
    <text evidence="3">The sequence shown here is derived from an EMBL/GenBank/DDBJ whole genome shotgun (WGS) entry which is preliminary data.</text>
</comment>
<dbReference type="PANTHER" id="PTHR11439">
    <property type="entry name" value="GAG-POL-RELATED RETROTRANSPOSON"/>
    <property type="match status" value="1"/>
</dbReference>
<dbReference type="GO" id="GO:0015074">
    <property type="term" value="P:DNA integration"/>
    <property type="evidence" value="ECO:0007669"/>
    <property type="project" value="InterPro"/>
</dbReference>